<feature type="compositionally biased region" description="Basic and acidic residues" evidence="6">
    <location>
        <begin position="330"/>
        <end position="344"/>
    </location>
</feature>
<dbReference type="InterPro" id="IPR029207">
    <property type="entry name" value="FAM198"/>
</dbReference>
<dbReference type="AlphaFoldDB" id="A0A484DC69"/>
<feature type="compositionally biased region" description="Polar residues" evidence="6">
    <location>
        <begin position="181"/>
        <end position="190"/>
    </location>
</feature>
<feature type="region of interest" description="Disordered" evidence="6">
    <location>
        <begin position="1"/>
        <end position="97"/>
    </location>
</feature>
<dbReference type="Pfam" id="PF15051">
    <property type="entry name" value="FAM198"/>
    <property type="match status" value="1"/>
</dbReference>
<evidence type="ECO:0008006" key="9">
    <source>
        <dbReference type="Google" id="ProtNLM"/>
    </source>
</evidence>
<keyword evidence="4" id="KW-0333">Golgi apparatus</keyword>
<reference evidence="7 8" key="1">
    <citation type="submission" date="2019-01" db="EMBL/GenBank/DDBJ databases">
        <title>A chromosome-scale genome assembly of the yellow perch, Perca flavescens.</title>
        <authorList>
            <person name="Feron R."/>
            <person name="Morvezen R."/>
            <person name="Bestin A."/>
            <person name="Haffray P."/>
            <person name="Klopp C."/>
            <person name="Zahm M."/>
            <person name="Cabau C."/>
            <person name="Roques C."/>
            <person name="Donnadieu C."/>
            <person name="Bouchez O."/>
            <person name="Christie M."/>
            <person name="Larson W."/>
            <person name="Guiguen Y."/>
        </authorList>
    </citation>
    <scope>NUCLEOTIDE SEQUENCE [LARGE SCALE GENOMIC DNA]</scope>
    <source>
        <strain evidence="7">YP-PL-M2</strain>
        <tissue evidence="7">Blood</tissue>
    </source>
</reference>
<evidence type="ECO:0000256" key="6">
    <source>
        <dbReference type="SAM" id="MobiDB-lite"/>
    </source>
</evidence>
<comment type="caution">
    <text evidence="7">The sequence shown here is derived from an EMBL/GenBank/DDBJ whole genome shotgun (WGS) entry which is preliminary data.</text>
</comment>
<dbReference type="EMBL" id="SCKG01000006">
    <property type="protein sequence ID" value="TDH12210.1"/>
    <property type="molecule type" value="Genomic_DNA"/>
</dbReference>
<evidence type="ECO:0000256" key="5">
    <source>
        <dbReference type="ARBA" id="ARBA00023136"/>
    </source>
</evidence>
<accession>A0A484DC69</accession>
<keyword evidence="5" id="KW-0472">Membrane</keyword>
<comment type="subcellular location">
    <subcellularLocation>
        <location evidence="1">Endomembrane system</location>
    </subcellularLocation>
    <subcellularLocation>
        <location evidence="2">Golgi apparatus</location>
    </subcellularLocation>
</comment>
<evidence type="ECO:0000256" key="3">
    <source>
        <dbReference type="ARBA" id="ARBA00007691"/>
    </source>
</evidence>
<evidence type="ECO:0000256" key="2">
    <source>
        <dbReference type="ARBA" id="ARBA00004555"/>
    </source>
</evidence>
<proteinExistence type="inferred from homology"/>
<evidence type="ECO:0000256" key="4">
    <source>
        <dbReference type="ARBA" id="ARBA00023034"/>
    </source>
</evidence>
<dbReference type="PANTHER" id="PTHR15905:SF5">
    <property type="entry name" value="GOLGI-ASSOCIATED KINASE 1A"/>
    <property type="match status" value="1"/>
</dbReference>
<evidence type="ECO:0000313" key="7">
    <source>
        <dbReference type="EMBL" id="TDH12210.1"/>
    </source>
</evidence>
<protein>
    <recommendedName>
        <fullName evidence="9">Golgi associated kinase 1A</fullName>
    </recommendedName>
</protein>
<comment type="similarity">
    <text evidence="3">Belongs to the GASK family.</text>
</comment>
<feature type="region of interest" description="Disordered" evidence="6">
    <location>
        <begin position="316"/>
        <end position="348"/>
    </location>
</feature>
<feature type="compositionally biased region" description="Basic and acidic residues" evidence="6">
    <location>
        <begin position="72"/>
        <end position="83"/>
    </location>
</feature>
<name>A0A484DC69_PERFV</name>
<feature type="compositionally biased region" description="Basic and acidic residues" evidence="6">
    <location>
        <begin position="235"/>
        <end position="251"/>
    </location>
</feature>
<feature type="region of interest" description="Disordered" evidence="6">
    <location>
        <begin position="154"/>
        <end position="254"/>
    </location>
</feature>
<dbReference type="GO" id="GO:0005794">
    <property type="term" value="C:Golgi apparatus"/>
    <property type="evidence" value="ECO:0007669"/>
    <property type="project" value="UniProtKB-SubCell"/>
</dbReference>
<keyword evidence="8" id="KW-1185">Reference proteome</keyword>
<evidence type="ECO:0000313" key="8">
    <source>
        <dbReference type="Proteomes" id="UP000295070"/>
    </source>
</evidence>
<dbReference type="Proteomes" id="UP000295070">
    <property type="component" value="Chromosome 6"/>
</dbReference>
<feature type="compositionally biased region" description="Basic and acidic residues" evidence="6">
    <location>
        <begin position="204"/>
        <end position="228"/>
    </location>
</feature>
<evidence type="ECO:0000256" key="1">
    <source>
        <dbReference type="ARBA" id="ARBA00004308"/>
    </source>
</evidence>
<gene>
    <name evidence="7" type="ORF">EPR50_G00069520</name>
</gene>
<organism evidence="7 8">
    <name type="scientific">Perca flavescens</name>
    <name type="common">American yellow perch</name>
    <name type="synonym">Morone flavescens</name>
    <dbReference type="NCBI Taxonomy" id="8167"/>
    <lineage>
        <taxon>Eukaryota</taxon>
        <taxon>Metazoa</taxon>
        <taxon>Chordata</taxon>
        <taxon>Craniata</taxon>
        <taxon>Vertebrata</taxon>
        <taxon>Euteleostomi</taxon>
        <taxon>Actinopterygii</taxon>
        <taxon>Neopterygii</taxon>
        <taxon>Teleostei</taxon>
        <taxon>Neoteleostei</taxon>
        <taxon>Acanthomorphata</taxon>
        <taxon>Eupercaria</taxon>
        <taxon>Perciformes</taxon>
        <taxon>Percoidei</taxon>
        <taxon>Percidae</taxon>
        <taxon>Percinae</taxon>
        <taxon>Perca</taxon>
    </lineage>
</organism>
<dbReference type="STRING" id="8167.A0A484DC69"/>
<dbReference type="PANTHER" id="PTHR15905">
    <property type="entry name" value="GOLGI-ASSOCIATED KINASE 1B-RELATED"/>
    <property type="match status" value="1"/>
</dbReference>
<sequence>MTLPLALPRADAGANWRSSRALSSAGGGFRPGLRVTEPLAHRAWTSSSGKETTERSVPPKPSGDAAGVNRNSFKERSHAELHRSEHKNKGTASKRKGMAGAIQLSTINQRGRLPQFTVNRTGPRHRIKASNHSAVAKHAAQTFIYLERSRSGAAHFPAPAESPKSGRRAAGRQEDRHTKTQIHGSHTSAQPAVEKHRRAAKHSGKSDRVGKEQQAVKKPSGDLKKCPDLSEDPSEAERNPKKASSRAEDGSWCRSFRGQDFPVADHGRIRHISPDLGPLPWLSEDDIQKMELLAGGEVLSKARVPAHGQVLQVELDPPALQQQPSGQRGGPERAAGRGHPEGPAERCQQGHCSLIKRPDDWFEVLAFHLDRVLGLNRSLPAVLRTFHSPVLPYRYTSGVPRPVVWWDPDIQHLADPDNDQNSVALSWAQYQELLQVRCGSEAELRSAPCVGVQHSEWGRLALFDFLLQVNDRLDRYCCGFTPEPGELCVENRLHAKCGSTEDLLLVHILVRKADPSRLVFIDNAGRPQQSTNNLNFQLVEGIDEFPERAVSVLQSGCLHSLLLRSLYTDREFWDSRGGASGLRPLIHTVERRGQILLQHIRDRKLQLNRDL</sequence>